<proteinExistence type="predicted"/>
<dbReference type="OrthoDB" id="428577at2759"/>
<reference evidence="1" key="1">
    <citation type="journal article" date="2021" name="New Phytol.">
        <title>Evolutionary innovations through gain and loss of genes in the ectomycorrhizal Boletales.</title>
        <authorList>
            <person name="Wu G."/>
            <person name="Miyauchi S."/>
            <person name="Morin E."/>
            <person name="Kuo A."/>
            <person name="Drula E."/>
            <person name="Varga T."/>
            <person name="Kohler A."/>
            <person name="Feng B."/>
            <person name="Cao Y."/>
            <person name="Lipzen A."/>
            <person name="Daum C."/>
            <person name="Hundley H."/>
            <person name="Pangilinan J."/>
            <person name="Johnson J."/>
            <person name="Barry K."/>
            <person name="LaButti K."/>
            <person name="Ng V."/>
            <person name="Ahrendt S."/>
            <person name="Min B."/>
            <person name="Choi I.G."/>
            <person name="Park H."/>
            <person name="Plett J.M."/>
            <person name="Magnuson J."/>
            <person name="Spatafora J.W."/>
            <person name="Nagy L.G."/>
            <person name="Henrissat B."/>
            <person name="Grigoriev I.V."/>
            <person name="Yang Z.L."/>
            <person name="Xu J."/>
            <person name="Martin F.M."/>
        </authorList>
    </citation>
    <scope>NUCLEOTIDE SEQUENCE</scope>
    <source>
        <strain evidence="1">KKN 215</strain>
    </source>
</reference>
<evidence type="ECO:0000313" key="1">
    <source>
        <dbReference type="EMBL" id="KAH8102994.1"/>
    </source>
</evidence>
<accession>A0A8K0UTE9</accession>
<evidence type="ECO:0000313" key="2">
    <source>
        <dbReference type="Proteomes" id="UP000813824"/>
    </source>
</evidence>
<comment type="caution">
    <text evidence="1">The sequence shown here is derived from an EMBL/GenBank/DDBJ whole genome shotgun (WGS) entry which is preliminary data.</text>
</comment>
<keyword evidence="2" id="KW-1185">Reference proteome</keyword>
<gene>
    <name evidence="1" type="ORF">BXZ70DRAFT_889929</name>
</gene>
<name>A0A8K0UTE9_9AGAR</name>
<protein>
    <submittedName>
        <fullName evidence="1">Uncharacterized protein</fullName>
    </submittedName>
</protein>
<dbReference type="Proteomes" id="UP000813824">
    <property type="component" value="Unassembled WGS sequence"/>
</dbReference>
<organism evidence="1 2">
    <name type="scientific">Cristinia sonorae</name>
    <dbReference type="NCBI Taxonomy" id="1940300"/>
    <lineage>
        <taxon>Eukaryota</taxon>
        <taxon>Fungi</taxon>
        <taxon>Dikarya</taxon>
        <taxon>Basidiomycota</taxon>
        <taxon>Agaricomycotina</taxon>
        <taxon>Agaricomycetes</taxon>
        <taxon>Agaricomycetidae</taxon>
        <taxon>Agaricales</taxon>
        <taxon>Pleurotineae</taxon>
        <taxon>Stephanosporaceae</taxon>
        <taxon>Cristinia</taxon>
    </lineage>
</organism>
<sequence>MYEKHLIKPTTYIWTATAHRVTLDLTLSPHWEISALFPISPINTIASDQGVCQNMAWKVFARASGLMLDEETGLQLSSLSWETRVRAAPVTSDLVPIANEFNPSNATLRDSDSVLLRVTDIISYLNSCLRALGLQAEARTLFIQYFLPAFVRNEYVALRFIPQEEYGRAAKLQINPAPDIIVRMFMIFRGVSSDELDTWKMARAQAEEPVSRWREVIGLPKDDQLKQTDRFRVLEWGGMEVLV</sequence>
<dbReference type="EMBL" id="JAEVFJ010000008">
    <property type="protein sequence ID" value="KAH8102994.1"/>
    <property type="molecule type" value="Genomic_DNA"/>
</dbReference>
<dbReference type="AlphaFoldDB" id="A0A8K0UTE9"/>